<comment type="caution">
    <text evidence="2">The sequence shown here is derived from an EMBL/GenBank/DDBJ whole genome shotgun (WGS) entry which is preliminary data.</text>
</comment>
<dbReference type="RefSeq" id="WP_155520186.1">
    <property type="nucleotide sequence ID" value="NZ_JGDS01000015.1"/>
</dbReference>
<gene>
    <name evidence="2" type="ORF">M123_4779</name>
</gene>
<proteinExistence type="predicted"/>
<dbReference type="PATRIC" id="fig|1339314.3.peg.100"/>
<evidence type="ECO:0000313" key="2">
    <source>
        <dbReference type="EMBL" id="EXZ75663.1"/>
    </source>
</evidence>
<sequence length="298" mass="32857">MGIKRITTSVALLLLMFSAAQAQEIKTDSVGNNTENRNGQADSLQILSAELAQIKSQLSSEEKERQYEKIWRRRKYWKIGLANPSIERIDGEPMTWKTDFSVFIQSGKTTYFHRKPIGGVLKFGFDFGMNLNYAKLKLDNAALSGSSSSTPGTIPGSNPGGFDDIVIDDPSGSALALMGVNLGMHKIEYDVHIGPNISVNPWNHLIVSAYFHARPTAAGIVENDKFSYGFGCAMSAGVSVSYKLISVGVEGLWSTIKYKQPSFDEDDDDGSEENGGIFNTKDFKLKQKGPRFYIALRF</sequence>
<feature type="chain" id="PRO_5001483767" description="DUF3575 domain-containing protein" evidence="1">
    <location>
        <begin position="23"/>
        <end position="298"/>
    </location>
</feature>
<evidence type="ECO:0000256" key="1">
    <source>
        <dbReference type="SAM" id="SignalP"/>
    </source>
</evidence>
<reference evidence="2 3" key="1">
    <citation type="submission" date="2014-02" db="EMBL/GenBank/DDBJ databases">
        <authorList>
            <person name="Sears C."/>
            <person name="Carroll K."/>
            <person name="Sack B.R."/>
            <person name="Qadri F."/>
            <person name="Myers L.L."/>
            <person name="Chung G.-T."/>
            <person name="Escheverria P."/>
            <person name="Fraser C.M."/>
            <person name="Sadzewicz L."/>
            <person name="Shefchek K.A."/>
            <person name="Tallon L."/>
            <person name="Das S.P."/>
            <person name="Daugherty S."/>
            <person name="Mongodin E.F."/>
        </authorList>
    </citation>
    <scope>NUCLEOTIDE SEQUENCE [LARGE SCALE GENOMIC DNA]</scope>
    <source>
        <strain evidence="2 3">3976T8</strain>
    </source>
</reference>
<keyword evidence="1" id="KW-0732">Signal</keyword>
<feature type="signal peptide" evidence="1">
    <location>
        <begin position="1"/>
        <end position="22"/>
    </location>
</feature>
<dbReference type="EMBL" id="JGDS01000015">
    <property type="protein sequence ID" value="EXZ75663.1"/>
    <property type="molecule type" value="Genomic_DNA"/>
</dbReference>
<dbReference type="Proteomes" id="UP000020938">
    <property type="component" value="Unassembled WGS sequence"/>
</dbReference>
<evidence type="ECO:0000313" key="3">
    <source>
        <dbReference type="Proteomes" id="UP000020938"/>
    </source>
</evidence>
<accession>A0A016B327</accession>
<name>A0A016B327_BACFG</name>
<protein>
    <recommendedName>
        <fullName evidence="4">DUF3575 domain-containing protein</fullName>
    </recommendedName>
</protein>
<evidence type="ECO:0008006" key="4">
    <source>
        <dbReference type="Google" id="ProtNLM"/>
    </source>
</evidence>
<organism evidence="2 3">
    <name type="scientific">Bacteroides fragilis str. 3976T8</name>
    <dbReference type="NCBI Taxonomy" id="1339314"/>
    <lineage>
        <taxon>Bacteria</taxon>
        <taxon>Pseudomonadati</taxon>
        <taxon>Bacteroidota</taxon>
        <taxon>Bacteroidia</taxon>
        <taxon>Bacteroidales</taxon>
        <taxon>Bacteroidaceae</taxon>
        <taxon>Bacteroides</taxon>
    </lineage>
</organism>
<dbReference type="AlphaFoldDB" id="A0A016B327"/>